<dbReference type="AlphaFoldDB" id="A0A1T4Z6Q8"/>
<reference evidence="4" key="1">
    <citation type="submission" date="2017-02" db="EMBL/GenBank/DDBJ databases">
        <authorList>
            <person name="Varghese N."/>
            <person name="Submissions S."/>
        </authorList>
    </citation>
    <scope>NUCLEOTIDE SEQUENCE [LARGE SCALE GENOMIC DNA]</scope>
    <source>
        <strain evidence="4">9H-4</strain>
    </source>
</reference>
<dbReference type="EMBL" id="LT796768">
    <property type="protein sequence ID" value="SKB09558.1"/>
    <property type="molecule type" value="Genomic_DNA"/>
</dbReference>
<dbReference type="Pfam" id="PF04012">
    <property type="entry name" value="PspA_IM30"/>
    <property type="match status" value="1"/>
</dbReference>
<dbReference type="PANTHER" id="PTHR31088">
    <property type="entry name" value="MEMBRANE-ASSOCIATED PROTEIN VIPP1, CHLOROPLASTIC"/>
    <property type="match status" value="1"/>
</dbReference>
<name>A0A1T4Z6Q8_9ACTN</name>
<gene>
    <name evidence="3" type="ORF">SAMN06295964_2760</name>
</gene>
<organism evidence="3 4">
    <name type="scientific">Aeromicrobium choanae</name>
    <dbReference type="NCBI Taxonomy" id="1736691"/>
    <lineage>
        <taxon>Bacteria</taxon>
        <taxon>Bacillati</taxon>
        <taxon>Actinomycetota</taxon>
        <taxon>Actinomycetes</taxon>
        <taxon>Propionibacteriales</taxon>
        <taxon>Nocardioidaceae</taxon>
        <taxon>Aeromicrobium</taxon>
    </lineage>
</organism>
<feature type="coiled-coil region" evidence="2">
    <location>
        <begin position="58"/>
        <end position="85"/>
    </location>
</feature>
<comment type="similarity">
    <text evidence="1">Belongs to the PspA/Vipp/IM30 family.</text>
</comment>
<dbReference type="OrthoDB" id="9779630at2"/>
<dbReference type="InterPro" id="IPR007157">
    <property type="entry name" value="PspA_VIPP1"/>
</dbReference>
<sequence>MAEGGFWTRVTRIFKSRSASNDGPDIEEVGARLDEAYRTQSKLLAQVRRGVADVATSRKRVEIQLASLRREIAAADDEAKASVARGDDAGARRALERQVALEKAAGELDDRHVQLRSEEEQLISSAASIERQIEDFRVRKDTLAARYSAAQARNEIHGATAGIGATAGEVGRVMADAERHTRELEATADAVDELMNEGILARPGESQDEALLRRFDEALGSVDAEPRAVEGDGHGPHQISQ</sequence>
<proteinExistence type="inferred from homology"/>
<protein>
    <submittedName>
        <fullName evidence="3">Phage shock protein A (PspA) family protein</fullName>
    </submittedName>
</protein>
<dbReference type="Proteomes" id="UP000191040">
    <property type="component" value="Chromosome I"/>
</dbReference>
<dbReference type="PANTHER" id="PTHR31088:SF6">
    <property type="entry name" value="PHAGE SHOCK PROTEIN A"/>
    <property type="match status" value="1"/>
</dbReference>
<accession>A0A1T4Z6Q8</accession>
<keyword evidence="4" id="KW-1185">Reference proteome</keyword>
<evidence type="ECO:0000313" key="3">
    <source>
        <dbReference type="EMBL" id="SKB09558.1"/>
    </source>
</evidence>
<evidence type="ECO:0000256" key="1">
    <source>
        <dbReference type="ARBA" id="ARBA00043985"/>
    </source>
</evidence>
<keyword evidence="2" id="KW-0175">Coiled coil</keyword>
<evidence type="ECO:0000313" key="4">
    <source>
        <dbReference type="Proteomes" id="UP000191040"/>
    </source>
</evidence>
<evidence type="ECO:0000256" key="2">
    <source>
        <dbReference type="SAM" id="Coils"/>
    </source>
</evidence>
<dbReference type="STRING" id="1736691.SAMN06295964_2760"/>
<dbReference type="RefSeq" id="WP_078700684.1">
    <property type="nucleotide sequence ID" value="NZ_LT796768.1"/>
</dbReference>